<accession>A0A0U5JDY0</accession>
<dbReference type="STRING" id="389348.PNK_1760"/>
<dbReference type="EMBL" id="LN879502">
    <property type="protein sequence ID" value="CUI17367.1"/>
    <property type="molecule type" value="Genomic_DNA"/>
</dbReference>
<feature type="chain" id="PRO_5006860410" evidence="1">
    <location>
        <begin position="26"/>
        <end position="257"/>
    </location>
</feature>
<evidence type="ECO:0000313" key="3">
    <source>
        <dbReference type="Proteomes" id="UP000069902"/>
    </source>
</evidence>
<dbReference type="Pfam" id="PF00702">
    <property type="entry name" value="Hydrolase"/>
    <property type="match status" value="1"/>
</dbReference>
<sequence>MLMKPYQLFTAFLICLMGFSAALQAEPAQVVEAPATPKIQAIVFDFGGVIAKGDKAEIGEFIAKEFNISQAEAMQVQDELKLYLVNGGTEENFWKEYATENGHQLPSDWLEQLDNTRLKAIKEIPGMVQVVKELQQMGYQTPLLSNVRMSQARLKRQLGYYDMFYPVLLSYEIGADKPGVKAYEILLERLKMAPGTLLFVDNKADNVAAAKMMGIDGVVFENAKQLVEELQKRGIHLKETPADAKASKSEANADIDF</sequence>
<dbReference type="NCBIfam" id="TIGR01509">
    <property type="entry name" value="HAD-SF-IA-v3"/>
    <property type="match status" value="1"/>
</dbReference>
<dbReference type="InterPro" id="IPR036412">
    <property type="entry name" value="HAD-like_sf"/>
</dbReference>
<dbReference type="SFLD" id="SFLDS00003">
    <property type="entry name" value="Haloacid_Dehalogenase"/>
    <property type="match status" value="1"/>
</dbReference>
<dbReference type="RefSeq" id="WP_059061531.1">
    <property type="nucleotide sequence ID" value="NZ_LN879502.1"/>
</dbReference>
<dbReference type="InterPro" id="IPR023214">
    <property type="entry name" value="HAD_sf"/>
</dbReference>
<keyword evidence="2" id="KW-0378">Hydrolase</keyword>
<dbReference type="SUPFAM" id="SSF56784">
    <property type="entry name" value="HAD-like"/>
    <property type="match status" value="1"/>
</dbReference>
<organism evidence="2 3">
    <name type="scientific">Candidatus Protochlamydia naegleriophila</name>
    <dbReference type="NCBI Taxonomy" id="389348"/>
    <lineage>
        <taxon>Bacteria</taxon>
        <taxon>Pseudomonadati</taxon>
        <taxon>Chlamydiota</taxon>
        <taxon>Chlamydiia</taxon>
        <taxon>Parachlamydiales</taxon>
        <taxon>Parachlamydiaceae</taxon>
        <taxon>Candidatus Protochlamydia</taxon>
    </lineage>
</organism>
<proteinExistence type="predicted"/>
<evidence type="ECO:0000313" key="2">
    <source>
        <dbReference type="EMBL" id="CUI17367.1"/>
    </source>
</evidence>
<dbReference type="PRINTS" id="PR00413">
    <property type="entry name" value="HADHALOGNASE"/>
</dbReference>
<dbReference type="PANTHER" id="PTHR43611:SF3">
    <property type="entry name" value="FLAVIN MONONUCLEOTIDE HYDROLASE 1, CHLOROPLATIC"/>
    <property type="match status" value="1"/>
</dbReference>
<reference evidence="3" key="1">
    <citation type="submission" date="2015-09" db="EMBL/GenBank/DDBJ databases">
        <authorList>
            <person name="Bertelli C."/>
        </authorList>
    </citation>
    <scope>NUCLEOTIDE SEQUENCE [LARGE SCALE GENOMIC DNA]</scope>
    <source>
        <strain evidence="3">KNic</strain>
    </source>
</reference>
<dbReference type="AlphaFoldDB" id="A0A0U5JDY0"/>
<dbReference type="Proteomes" id="UP000069902">
    <property type="component" value="Chromosome cPNK"/>
</dbReference>
<dbReference type="InterPro" id="IPR006439">
    <property type="entry name" value="HAD-SF_hydro_IA"/>
</dbReference>
<dbReference type="Gene3D" id="3.40.50.1000">
    <property type="entry name" value="HAD superfamily/HAD-like"/>
    <property type="match status" value="1"/>
</dbReference>
<name>A0A0U5JDY0_9BACT</name>
<dbReference type="InParanoid" id="A0A0U5JDY0"/>
<dbReference type="KEGG" id="pnl:PNK_1760"/>
<keyword evidence="3" id="KW-1185">Reference proteome</keyword>
<dbReference type="PATRIC" id="fig|389348.3.peg.1976"/>
<protein>
    <submittedName>
        <fullName evidence="2">Putative hydrolase</fullName>
    </submittedName>
</protein>
<evidence type="ECO:0000256" key="1">
    <source>
        <dbReference type="SAM" id="SignalP"/>
    </source>
</evidence>
<gene>
    <name evidence="2" type="ORF">PNK_1760</name>
</gene>
<dbReference type="SFLD" id="SFLDG01129">
    <property type="entry name" value="C1.5:_HAD__Beta-PGM__Phosphata"/>
    <property type="match status" value="1"/>
</dbReference>
<dbReference type="GO" id="GO:0016787">
    <property type="term" value="F:hydrolase activity"/>
    <property type="evidence" value="ECO:0007669"/>
    <property type="project" value="UniProtKB-KW"/>
</dbReference>
<keyword evidence="1" id="KW-0732">Signal</keyword>
<feature type="signal peptide" evidence="1">
    <location>
        <begin position="1"/>
        <end position="25"/>
    </location>
</feature>
<dbReference type="PANTHER" id="PTHR43611">
    <property type="entry name" value="ALPHA-D-GLUCOSE 1-PHOSPHATE PHOSPHATASE"/>
    <property type="match status" value="1"/>
</dbReference>